<sequence>MNNKHLTLIASLLVIASPAQADESLFGVLKGAETLPDGAVELVQHLTRRSDKGQGTYQALDSKTEIEYGITNSLTGAVYVLGQSIKTEGLLINGYIPKDENYGMRPSGVEGSLKYNFLSPAKDDFGLAGYFSTSYSWLDPHSGQKKKKLTFETLLLAQKYFLDGELIWVGNLGLEATLAKRGVIAGLPEDYEWSTKPEMEIGFMGGTGLSYRIAPNWFVGGEIIYETEFETEVGQERWSVFAGPTIHYGSKDWWATLSWMPQIKGGGFEEYVGQTDSNLHLIEKTKQELRLKIGFNF</sequence>
<gene>
    <name evidence="2" type="ORF">EDC63_103120</name>
</gene>
<dbReference type="InterPro" id="IPR046603">
    <property type="entry name" value="DUF6662"/>
</dbReference>
<keyword evidence="1" id="KW-0732">Signal</keyword>
<comment type="caution">
    <text evidence="2">The sequence shown here is derived from an EMBL/GenBank/DDBJ whole genome shotgun (WGS) entry which is preliminary data.</text>
</comment>
<evidence type="ECO:0000313" key="2">
    <source>
        <dbReference type="EMBL" id="TCV89048.1"/>
    </source>
</evidence>
<accession>A0A4R3YD65</accession>
<keyword evidence="3" id="KW-1185">Reference proteome</keyword>
<feature type="chain" id="PRO_5020852368" description="Outer membrane beta-barrel porin/alpha-amylase" evidence="1">
    <location>
        <begin position="22"/>
        <end position="297"/>
    </location>
</feature>
<dbReference type="AlphaFoldDB" id="A0A4R3YD65"/>
<reference evidence="2 3" key="1">
    <citation type="submission" date="2019-03" db="EMBL/GenBank/DDBJ databases">
        <title>Genomic Encyclopedia of Type Strains, Phase IV (KMG-IV): sequencing the most valuable type-strain genomes for metagenomic binning, comparative biology and taxonomic classification.</title>
        <authorList>
            <person name="Goeker M."/>
        </authorList>
    </citation>
    <scope>NUCLEOTIDE SEQUENCE [LARGE SCALE GENOMIC DNA]</scope>
    <source>
        <strain evidence="2 3">DSM 100309</strain>
    </source>
</reference>
<evidence type="ECO:0008006" key="4">
    <source>
        <dbReference type="Google" id="ProtNLM"/>
    </source>
</evidence>
<feature type="signal peptide" evidence="1">
    <location>
        <begin position="1"/>
        <end position="21"/>
    </location>
</feature>
<dbReference type="Proteomes" id="UP000295367">
    <property type="component" value="Unassembled WGS sequence"/>
</dbReference>
<dbReference type="OrthoDB" id="3078733at2"/>
<name>A0A4R3YD65_9PROT</name>
<organism evidence="2 3">
    <name type="scientific">Sulfurirhabdus autotrophica</name>
    <dbReference type="NCBI Taxonomy" id="1706046"/>
    <lineage>
        <taxon>Bacteria</taxon>
        <taxon>Pseudomonadati</taxon>
        <taxon>Pseudomonadota</taxon>
        <taxon>Betaproteobacteria</taxon>
        <taxon>Nitrosomonadales</taxon>
        <taxon>Sulfuricellaceae</taxon>
        <taxon>Sulfurirhabdus</taxon>
    </lineage>
</organism>
<dbReference type="EMBL" id="SMCO01000003">
    <property type="protein sequence ID" value="TCV89048.1"/>
    <property type="molecule type" value="Genomic_DNA"/>
</dbReference>
<dbReference type="Pfam" id="PF20367">
    <property type="entry name" value="DUF6662"/>
    <property type="match status" value="1"/>
</dbReference>
<proteinExistence type="predicted"/>
<evidence type="ECO:0000313" key="3">
    <source>
        <dbReference type="Proteomes" id="UP000295367"/>
    </source>
</evidence>
<protein>
    <recommendedName>
        <fullName evidence="4">Outer membrane beta-barrel porin/alpha-amylase</fullName>
    </recommendedName>
</protein>
<dbReference type="RefSeq" id="WP_124945923.1">
    <property type="nucleotide sequence ID" value="NZ_BHVT01000020.1"/>
</dbReference>
<evidence type="ECO:0000256" key="1">
    <source>
        <dbReference type="SAM" id="SignalP"/>
    </source>
</evidence>